<dbReference type="AlphaFoldDB" id="A0A498KT18"/>
<name>A0A498KT18_9EURY</name>
<keyword evidence="2" id="KW-1185">Reference proteome</keyword>
<proteinExistence type="predicted"/>
<dbReference type="RefSeq" id="WP_129069710.1">
    <property type="nucleotide sequence ID" value="NZ_RDFA01000005.1"/>
</dbReference>
<evidence type="ECO:0000313" key="1">
    <source>
        <dbReference type="EMBL" id="RXK47858.1"/>
    </source>
</evidence>
<dbReference type="Gene3D" id="3.40.30.10">
    <property type="entry name" value="Glutaredoxin"/>
    <property type="match status" value="1"/>
</dbReference>
<comment type="caution">
    <text evidence="1">The sequence shown here is derived from an EMBL/GenBank/DDBJ whole genome shotgun (WGS) entry which is preliminary data.</text>
</comment>
<accession>A0A498KT18</accession>
<dbReference type="EMBL" id="RDFA01000005">
    <property type="protein sequence ID" value="RXK47858.1"/>
    <property type="molecule type" value="Genomic_DNA"/>
</dbReference>
<dbReference type="OrthoDB" id="145187at2157"/>
<reference evidence="1 2" key="1">
    <citation type="submission" date="2019-01" db="EMBL/GenBank/DDBJ databases">
        <title>Halorientalis sp. F13-25 a new haloarchaeum isolated from hypersaline water.</title>
        <authorList>
            <person name="Ana D.-V."/>
            <person name="Cristina S.-P."/>
            <person name="Antonio V."/>
        </authorList>
    </citation>
    <scope>NUCLEOTIDE SEQUENCE [LARGE SCALE GENOMIC DNA]</scope>
    <source>
        <strain evidence="1 2">F13-25</strain>
    </source>
</reference>
<dbReference type="NCBIfam" id="NF033727">
    <property type="entry name" value="chaperon_ArsD"/>
    <property type="match status" value="1"/>
</dbReference>
<dbReference type="InterPro" id="IPR010712">
    <property type="entry name" value="Arsenical-R_ArsD"/>
</dbReference>
<evidence type="ECO:0000313" key="2">
    <source>
        <dbReference type="Proteomes" id="UP000289691"/>
    </source>
</evidence>
<organism evidence="1 2">
    <name type="scientific">Halorientalis pallida</name>
    <dbReference type="NCBI Taxonomy" id="2479928"/>
    <lineage>
        <taxon>Archaea</taxon>
        <taxon>Methanobacteriati</taxon>
        <taxon>Methanobacteriota</taxon>
        <taxon>Stenosarchaea group</taxon>
        <taxon>Halobacteria</taxon>
        <taxon>Halobacteriales</taxon>
        <taxon>Haloarculaceae</taxon>
        <taxon>Halorientalis</taxon>
    </lineage>
</organism>
<sequence>MTKITIFEEAMCCSTGVCGPDPDKELVRFTNTVERLGDEHSDVTVERANMSADIQRFLEHEAVHEKVESDGPDVLPITVADGDIIAEGEYLSYDALTDAIDTRQEREA</sequence>
<dbReference type="GO" id="GO:0003677">
    <property type="term" value="F:DNA binding"/>
    <property type="evidence" value="ECO:0007669"/>
    <property type="project" value="InterPro"/>
</dbReference>
<dbReference type="Pfam" id="PF06953">
    <property type="entry name" value="ArsD"/>
    <property type="match status" value="1"/>
</dbReference>
<protein>
    <submittedName>
        <fullName evidence="1">Arsenite efflux transporter metallochaperone ArsD</fullName>
    </submittedName>
</protein>
<dbReference type="Proteomes" id="UP000289691">
    <property type="component" value="Unassembled WGS sequence"/>
</dbReference>
<dbReference type="GO" id="GO:0045892">
    <property type="term" value="P:negative regulation of DNA-templated transcription"/>
    <property type="evidence" value="ECO:0007669"/>
    <property type="project" value="InterPro"/>
</dbReference>
<gene>
    <name evidence="1" type="primary">arsD</name>
    <name evidence="1" type="ORF">EAF64_14510</name>
</gene>
<dbReference type="GO" id="GO:0046685">
    <property type="term" value="P:response to arsenic-containing substance"/>
    <property type="evidence" value="ECO:0007669"/>
    <property type="project" value="InterPro"/>
</dbReference>